<feature type="compositionally biased region" description="Polar residues" evidence="1">
    <location>
        <begin position="328"/>
        <end position="338"/>
    </location>
</feature>
<feature type="compositionally biased region" description="Basic and acidic residues" evidence="1">
    <location>
        <begin position="10"/>
        <end position="28"/>
    </location>
</feature>
<feature type="compositionally biased region" description="Acidic residues" evidence="1">
    <location>
        <begin position="489"/>
        <end position="500"/>
    </location>
</feature>
<dbReference type="AlphaFoldDB" id="A0A5J5F5F5"/>
<reference evidence="2 3" key="1">
    <citation type="submission" date="2019-09" db="EMBL/GenBank/DDBJ databases">
        <title>Draft genome of the ectomycorrhizal ascomycete Sphaerosporella brunnea.</title>
        <authorList>
            <consortium name="DOE Joint Genome Institute"/>
            <person name="Benucci G.M."/>
            <person name="Marozzi G."/>
            <person name="Antonielli L."/>
            <person name="Sanchez S."/>
            <person name="Marco P."/>
            <person name="Wang X."/>
            <person name="Falini L.B."/>
            <person name="Barry K."/>
            <person name="Haridas S."/>
            <person name="Lipzen A."/>
            <person name="Labutti K."/>
            <person name="Grigoriev I.V."/>
            <person name="Murat C."/>
            <person name="Martin F."/>
            <person name="Albertini E."/>
            <person name="Donnini D."/>
            <person name="Bonito G."/>
        </authorList>
    </citation>
    <scope>NUCLEOTIDE SEQUENCE [LARGE SCALE GENOMIC DNA]</scope>
    <source>
        <strain evidence="2 3">Sb_GMNB300</strain>
    </source>
</reference>
<evidence type="ECO:0000313" key="2">
    <source>
        <dbReference type="EMBL" id="KAA8911858.1"/>
    </source>
</evidence>
<dbReference type="EMBL" id="VXIS01000031">
    <property type="protein sequence ID" value="KAA8911858.1"/>
    <property type="molecule type" value="Genomic_DNA"/>
</dbReference>
<dbReference type="OrthoDB" id="5358978at2759"/>
<evidence type="ECO:0000256" key="1">
    <source>
        <dbReference type="SAM" id="MobiDB-lite"/>
    </source>
</evidence>
<protein>
    <submittedName>
        <fullName evidence="2">Uncharacterized protein</fullName>
    </submittedName>
</protein>
<comment type="caution">
    <text evidence="2">The sequence shown here is derived from an EMBL/GenBank/DDBJ whole genome shotgun (WGS) entry which is preliminary data.</text>
</comment>
<organism evidence="2 3">
    <name type="scientific">Sphaerosporella brunnea</name>
    <dbReference type="NCBI Taxonomy" id="1250544"/>
    <lineage>
        <taxon>Eukaryota</taxon>
        <taxon>Fungi</taxon>
        <taxon>Dikarya</taxon>
        <taxon>Ascomycota</taxon>
        <taxon>Pezizomycotina</taxon>
        <taxon>Pezizomycetes</taxon>
        <taxon>Pezizales</taxon>
        <taxon>Pyronemataceae</taxon>
        <taxon>Sphaerosporella</taxon>
    </lineage>
</organism>
<feature type="region of interest" description="Disordered" evidence="1">
    <location>
        <begin position="316"/>
        <end position="356"/>
    </location>
</feature>
<sequence>MEGVALPEPKTPERSSSSERDEHIEYSPKRGLRRIRGTVGSSPAAGAGGISHVSSSTTASTISNSSTTATVATARRNSTHLHHPKQLKSSPKSAYFEDGGLQTKKAGTGRVIEFAPAPIFPRPDSPPGGSSISFEGVPISRPISPPGSETSDDEDTEGGGALLYSNVPSVKDDEELEPSEGRKGKQRVLARSGKKVTPWATRASSFVSERPESPGLAELLQQPVAVAVESESESEREIESESENESVSEKKPSPPAVKEQIPAPPPLLGKIKPVNTEDAKIEPVETKTTTIITDKTNDVKPVTFSDIAPLKSLHIDHNDDPAIKPLKRSSTAETTSSHDVFEDAPEIPIESPPIPSEPAVITAQEVSVAAAKVILIFQPPDPTTAAASASSSSQPAKPLLPALNLIPATPQSLSSSAEKEKQLGHGLLSRRATGISQHSIPEDPAEEPQRPTSKKQQRPSLAGVLPEKVRHSKLHPWWRPKRATSSSGDEAEEDVEEETQDGGNLSHVLSAPSEHSSSFSEDHRTRRASTGIGKKGSGRIVKRIKGTRFVIEFVGWRKIGNVVMGKRKKNTSAAVKS</sequence>
<name>A0A5J5F5F5_9PEZI</name>
<feature type="region of interest" description="Disordered" evidence="1">
    <location>
        <begin position="1"/>
        <end position="281"/>
    </location>
</feature>
<accession>A0A5J5F5F5</accession>
<dbReference type="Proteomes" id="UP000326924">
    <property type="component" value="Unassembled WGS sequence"/>
</dbReference>
<feature type="compositionally biased region" description="Basic residues" evidence="1">
    <location>
        <begin position="77"/>
        <end position="86"/>
    </location>
</feature>
<feature type="compositionally biased region" description="Low complexity" evidence="1">
    <location>
        <begin position="510"/>
        <end position="519"/>
    </location>
</feature>
<feature type="compositionally biased region" description="Low complexity" evidence="1">
    <location>
        <begin position="383"/>
        <end position="402"/>
    </location>
</feature>
<proteinExistence type="predicted"/>
<gene>
    <name evidence="2" type="ORF">FN846DRAFT_379643</name>
</gene>
<keyword evidence="3" id="KW-1185">Reference proteome</keyword>
<feature type="region of interest" description="Disordered" evidence="1">
    <location>
        <begin position="381"/>
        <end position="535"/>
    </location>
</feature>
<feature type="compositionally biased region" description="Basic residues" evidence="1">
    <location>
        <begin position="470"/>
        <end position="482"/>
    </location>
</feature>
<dbReference type="InParanoid" id="A0A5J5F5F5"/>
<evidence type="ECO:0000313" key="3">
    <source>
        <dbReference type="Proteomes" id="UP000326924"/>
    </source>
</evidence>
<feature type="compositionally biased region" description="Basic residues" evidence="1">
    <location>
        <begin position="184"/>
        <end position="194"/>
    </location>
</feature>
<feature type="compositionally biased region" description="Low complexity" evidence="1">
    <location>
        <begin position="53"/>
        <end position="76"/>
    </location>
</feature>